<sequence>MTPKIALEEHFIAPGFEDYWALTKENISPDLFGKARDTLADFGEQRLAGMDEIGVEKAILSLSGPGVQAEPDTATAVRKAQEVNDFLAKEIQARSDRYGGFAHLAVQDAKAAADELERCVRDLGMQGAMINGQTNGTYLDDDRVSPLWERAEALGVPIYIHPNNPPDVPYMYHTHSELWGPVWSWTVETGNHALRLIFGGVFDRFPKAKLLLGHMGETLPYQLWRFDSRWAISNRKEKTLELKPSEYFRRNFWCTTAGVCSDEPFRCALETLGDDRVLFSVDYPYERPHEAGEWIEAADITDAQRLAVCRENAVNLLGL</sequence>
<dbReference type="PANTHER" id="PTHR21240">
    <property type="entry name" value="2-AMINO-3-CARBOXYLMUCONATE-6-SEMIALDEHYDE DECARBOXYLASE"/>
    <property type="match status" value="1"/>
</dbReference>
<dbReference type="InterPro" id="IPR032465">
    <property type="entry name" value="ACMSD"/>
</dbReference>
<dbReference type="InterPro" id="IPR032466">
    <property type="entry name" value="Metal_Hydrolase"/>
</dbReference>
<dbReference type="GO" id="GO:0005829">
    <property type="term" value="C:cytosol"/>
    <property type="evidence" value="ECO:0007669"/>
    <property type="project" value="TreeGrafter"/>
</dbReference>
<reference evidence="3 4" key="1">
    <citation type="journal article" date="2017" name="Nat. Commun.">
        <title>In situ click chemistry generation of cyclooxygenase-2 inhibitors.</title>
        <authorList>
            <person name="Bhardwaj A."/>
            <person name="Kaur J."/>
            <person name="Wuest M."/>
            <person name="Wuest F."/>
        </authorList>
    </citation>
    <scope>NUCLEOTIDE SEQUENCE [LARGE SCALE GENOMIC DNA]</scope>
    <source>
        <strain evidence="3">S2_012_000_R3_94</strain>
    </source>
</reference>
<dbReference type="GO" id="GO:0016831">
    <property type="term" value="F:carboxy-lyase activity"/>
    <property type="evidence" value="ECO:0007669"/>
    <property type="project" value="InterPro"/>
</dbReference>
<dbReference type="GO" id="GO:0016787">
    <property type="term" value="F:hydrolase activity"/>
    <property type="evidence" value="ECO:0007669"/>
    <property type="project" value="UniProtKB-KW"/>
</dbReference>
<dbReference type="SUPFAM" id="SSF51556">
    <property type="entry name" value="Metallo-dependent hydrolases"/>
    <property type="match status" value="1"/>
</dbReference>
<organism evidence="3 4">
    <name type="scientific">Paracoccus denitrificans</name>
    <dbReference type="NCBI Taxonomy" id="266"/>
    <lineage>
        <taxon>Bacteria</taxon>
        <taxon>Pseudomonadati</taxon>
        <taxon>Pseudomonadota</taxon>
        <taxon>Alphaproteobacteria</taxon>
        <taxon>Rhodobacterales</taxon>
        <taxon>Paracoccaceae</taxon>
        <taxon>Paracoccus</taxon>
    </lineage>
</organism>
<evidence type="ECO:0000256" key="1">
    <source>
        <dbReference type="ARBA" id="ARBA00023239"/>
    </source>
</evidence>
<dbReference type="PANTHER" id="PTHR21240:SF30">
    <property type="entry name" value="AMIDOHYDROLASE-RELATED DOMAIN-CONTAINING PROTEIN-RELATED"/>
    <property type="match status" value="1"/>
</dbReference>
<keyword evidence="3" id="KW-0378">Hydrolase</keyword>
<dbReference type="EMBL" id="VAFL01000026">
    <property type="protein sequence ID" value="TKW64024.1"/>
    <property type="molecule type" value="Genomic_DNA"/>
</dbReference>
<dbReference type="Gene3D" id="3.20.20.140">
    <property type="entry name" value="Metal-dependent hydrolases"/>
    <property type="match status" value="1"/>
</dbReference>
<keyword evidence="1" id="KW-0456">Lyase</keyword>
<accession>A0A533I120</accession>
<comment type="caution">
    <text evidence="3">The sequence shown here is derived from an EMBL/GenBank/DDBJ whole genome shotgun (WGS) entry which is preliminary data.</text>
</comment>
<dbReference type="Pfam" id="PF04909">
    <property type="entry name" value="Amidohydro_2"/>
    <property type="match status" value="1"/>
</dbReference>
<evidence type="ECO:0000259" key="2">
    <source>
        <dbReference type="Pfam" id="PF04909"/>
    </source>
</evidence>
<dbReference type="AlphaFoldDB" id="A0A533I120"/>
<dbReference type="GO" id="GO:0019748">
    <property type="term" value="P:secondary metabolic process"/>
    <property type="evidence" value="ECO:0007669"/>
    <property type="project" value="TreeGrafter"/>
</dbReference>
<evidence type="ECO:0000313" key="3">
    <source>
        <dbReference type="EMBL" id="TKW64024.1"/>
    </source>
</evidence>
<name>A0A533I120_PARDE</name>
<dbReference type="InterPro" id="IPR006680">
    <property type="entry name" value="Amidohydro-rel"/>
</dbReference>
<dbReference type="Proteomes" id="UP000315344">
    <property type="component" value="Unassembled WGS sequence"/>
</dbReference>
<protein>
    <submittedName>
        <fullName evidence="3">Amidohydrolase</fullName>
    </submittedName>
</protein>
<gene>
    <name evidence="3" type="ORF">DI616_18880</name>
</gene>
<feature type="domain" description="Amidohydrolase-related" evidence="2">
    <location>
        <begin position="39"/>
        <end position="319"/>
    </location>
</feature>
<evidence type="ECO:0000313" key="4">
    <source>
        <dbReference type="Proteomes" id="UP000315344"/>
    </source>
</evidence>
<proteinExistence type="predicted"/>